<feature type="compositionally biased region" description="Low complexity" evidence="2">
    <location>
        <begin position="469"/>
        <end position="482"/>
    </location>
</feature>
<feature type="compositionally biased region" description="Low complexity" evidence="2">
    <location>
        <begin position="561"/>
        <end position="606"/>
    </location>
</feature>
<dbReference type="GO" id="GO:0005905">
    <property type="term" value="C:clathrin-coated pit"/>
    <property type="evidence" value="ECO:0007669"/>
    <property type="project" value="TreeGrafter"/>
</dbReference>
<evidence type="ECO:0000313" key="4">
    <source>
        <dbReference type="EMBL" id="CAB4254881.1"/>
    </source>
</evidence>
<accession>A0A8H2VG58</accession>
<dbReference type="AlphaFoldDB" id="A0A8H2VG58"/>
<dbReference type="SUPFAM" id="SSF89009">
    <property type="entry name" value="GAT-like domain"/>
    <property type="match status" value="1"/>
</dbReference>
<dbReference type="GeneID" id="64857901"/>
<keyword evidence="5" id="KW-1185">Reference proteome</keyword>
<dbReference type="EMBL" id="CAEFZW010000005">
    <property type="protein sequence ID" value="CAB4254881.1"/>
    <property type="molecule type" value="Genomic_DNA"/>
</dbReference>
<dbReference type="OrthoDB" id="44015at2759"/>
<name>A0A8H2VG58_9SACH</name>
<dbReference type="Pfam" id="PF07651">
    <property type="entry name" value="ANTH"/>
    <property type="match status" value="1"/>
</dbReference>
<dbReference type="PANTHER" id="PTHR22951">
    <property type="entry name" value="CLATHRIN ASSEMBLY PROTEIN"/>
    <property type="match status" value="1"/>
</dbReference>
<dbReference type="InterPro" id="IPR008942">
    <property type="entry name" value="ENTH_VHS"/>
</dbReference>
<keyword evidence="1" id="KW-0175">Coiled coil</keyword>
<evidence type="ECO:0000313" key="5">
    <source>
        <dbReference type="Proteomes" id="UP000644660"/>
    </source>
</evidence>
<dbReference type="InterPro" id="IPR013809">
    <property type="entry name" value="ENTH"/>
</dbReference>
<dbReference type="Gene3D" id="1.25.40.90">
    <property type="match status" value="1"/>
</dbReference>
<feature type="compositionally biased region" description="Low complexity" evidence="2">
    <location>
        <begin position="272"/>
        <end position="293"/>
    </location>
</feature>
<dbReference type="PANTHER" id="PTHR22951:SF5">
    <property type="entry name" value="PHOSPHATIDYLINOSITOL-BINDING CLATHRIN ASSEMBLY PROTEIN LAP"/>
    <property type="match status" value="1"/>
</dbReference>
<feature type="compositionally biased region" description="Polar residues" evidence="2">
    <location>
        <begin position="483"/>
        <end position="510"/>
    </location>
</feature>
<dbReference type="GO" id="GO:0048268">
    <property type="term" value="P:clathrin coat assembly"/>
    <property type="evidence" value="ECO:0007669"/>
    <property type="project" value="InterPro"/>
</dbReference>
<proteinExistence type="predicted"/>
<dbReference type="InterPro" id="IPR014712">
    <property type="entry name" value="ANTH_dom_sf"/>
</dbReference>
<feature type="coiled-coil region" evidence="1">
    <location>
        <begin position="350"/>
        <end position="386"/>
    </location>
</feature>
<dbReference type="GO" id="GO:0032050">
    <property type="term" value="F:clathrin heavy chain binding"/>
    <property type="evidence" value="ECO:0007669"/>
    <property type="project" value="TreeGrafter"/>
</dbReference>
<dbReference type="GO" id="GO:0005546">
    <property type="term" value="F:phosphatidylinositol-4,5-bisphosphate binding"/>
    <property type="evidence" value="ECO:0007669"/>
    <property type="project" value="TreeGrafter"/>
</dbReference>
<feature type="region of interest" description="Disordered" evidence="2">
    <location>
        <begin position="270"/>
        <end position="300"/>
    </location>
</feature>
<dbReference type="RefSeq" id="XP_041406725.1">
    <property type="nucleotide sequence ID" value="XM_041550791.1"/>
</dbReference>
<dbReference type="InterPro" id="IPR045192">
    <property type="entry name" value="AP180-like"/>
</dbReference>
<evidence type="ECO:0000256" key="1">
    <source>
        <dbReference type="SAM" id="Coils"/>
    </source>
</evidence>
<sequence>MTTYMKLVKGATKIKMAPPKQKYIDPILLGTSQQQDFSEIVRALGPRIRDSAFTVAYKSLIVAHLMMREGDRDVAIRYFSRNSDFFDVSNVSRSASGRFEGHAVEKYCMYLKLRADEFDAIHVDYVRDGYSSLRSIITDRNNDSIDNALNHVESLETQITALLKNRYTVGDLSNDLLLFAFKLLVFDLLALYNALNEGIITLLESFFELSHDNAERTLDLYKRFVDLTENVVRYLKTGKAVGLKIPVIKHITTKLVRSLEEHLREDNITHNTFNDENVTTSTTTNNNNNNNNNGDMSPTKGLAQRRLDEIREQKRQLQEQLAHPQLLINATGNTPMMLHQAATLPALPSMNIAEQQQQLQQQQLQQQQQQQQLQLQQQQQLQLQQQQQQPVPMMPQATSNNPFMNQVQPLMQQQQQPQLPLQAPQQMTGQIQPEHMGQAALQYSNTTPMLMGQNGITTINLPQQTHVTLPQQSSLPQQQQGGNKNPFSMNNINDMQQPQPEQNNPFSQRNYNEQTSVTNNAATTVAATNAMNNNPFSLQPQDHTLQTAMTAPVSLHQTGSQFTQQFSPEQQQPFAQQSFMQPQQLQQQQPLMQQQPQQQEFSLIDF</sequence>
<feature type="region of interest" description="Disordered" evidence="2">
    <location>
        <begin position="558"/>
        <end position="606"/>
    </location>
</feature>
<evidence type="ECO:0000259" key="3">
    <source>
        <dbReference type="PROSITE" id="PS50942"/>
    </source>
</evidence>
<dbReference type="GO" id="GO:0000149">
    <property type="term" value="F:SNARE binding"/>
    <property type="evidence" value="ECO:0007669"/>
    <property type="project" value="TreeGrafter"/>
</dbReference>
<dbReference type="InterPro" id="IPR011417">
    <property type="entry name" value="ANTH_dom"/>
</dbReference>
<organism evidence="4 5">
    <name type="scientific">Maudiozyma barnettii</name>
    <dbReference type="NCBI Taxonomy" id="61262"/>
    <lineage>
        <taxon>Eukaryota</taxon>
        <taxon>Fungi</taxon>
        <taxon>Dikarya</taxon>
        <taxon>Ascomycota</taxon>
        <taxon>Saccharomycotina</taxon>
        <taxon>Saccharomycetes</taxon>
        <taxon>Saccharomycetales</taxon>
        <taxon>Saccharomycetaceae</taxon>
        <taxon>Maudiozyma</taxon>
    </lineage>
</organism>
<evidence type="ECO:0000256" key="2">
    <source>
        <dbReference type="SAM" id="MobiDB-lite"/>
    </source>
</evidence>
<dbReference type="SMART" id="SM00273">
    <property type="entry name" value="ENTH"/>
    <property type="match status" value="1"/>
</dbReference>
<dbReference type="PROSITE" id="PS50942">
    <property type="entry name" value="ENTH"/>
    <property type="match status" value="1"/>
</dbReference>
<dbReference type="GO" id="GO:0030136">
    <property type="term" value="C:clathrin-coated vesicle"/>
    <property type="evidence" value="ECO:0007669"/>
    <property type="project" value="InterPro"/>
</dbReference>
<dbReference type="GO" id="GO:0005545">
    <property type="term" value="F:1-phosphatidylinositol binding"/>
    <property type="evidence" value="ECO:0007669"/>
    <property type="project" value="InterPro"/>
</dbReference>
<dbReference type="SUPFAM" id="SSF48464">
    <property type="entry name" value="ENTH/VHS domain"/>
    <property type="match status" value="1"/>
</dbReference>
<dbReference type="Proteomes" id="UP000644660">
    <property type="component" value="Unassembled WGS sequence"/>
</dbReference>
<reference evidence="4 5" key="1">
    <citation type="submission" date="2020-05" db="EMBL/GenBank/DDBJ databases">
        <authorList>
            <person name="Casaregola S."/>
            <person name="Devillers H."/>
            <person name="Grondin C."/>
        </authorList>
    </citation>
    <scope>NUCLEOTIDE SEQUENCE [LARGE SCALE GENOMIC DNA]</scope>
    <source>
        <strain evidence="4 5">CLIB 1767</strain>
    </source>
</reference>
<protein>
    <submittedName>
        <fullName evidence="4">Similar to Saccharomyces cerevisiae YHR161C YAP1801 Protein involved in clathrin cage assembly</fullName>
    </submittedName>
</protein>
<dbReference type="Gene3D" id="1.20.58.150">
    <property type="entry name" value="ANTH domain"/>
    <property type="match status" value="1"/>
</dbReference>
<feature type="region of interest" description="Disordered" evidence="2">
    <location>
        <begin position="469"/>
        <end position="510"/>
    </location>
</feature>
<feature type="domain" description="ENTH" evidence="3">
    <location>
        <begin position="1"/>
        <end position="125"/>
    </location>
</feature>
<comment type="caution">
    <text evidence="4">The sequence shown here is derived from an EMBL/GenBank/DDBJ whole genome shotgun (WGS) entry which is preliminary data.</text>
</comment>
<dbReference type="GO" id="GO:0072583">
    <property type="term" value="P:clathrin-dependent endocytosis"/>
    <property type="evidence" value="ECO:0007669"/>
    <property type="project" value="InterPro"/>
</dbReference>
<dbReference type="GO" id="GO:0006900">
    <property type="term" value="P:vesicle budding from membrane"/>
    <property type="evidence" value="ECO:0007669"/>
    <property type="project" value="TreeGrafter"/>
</dbReference>
<gene>
    <name evidence="4" type="ORF">KABA2_05S03322</name>
</gene>
<dbReference type="CDD" id="cd16988">
    <property type="entry name" value="ANTH_N_YAP180"/>
    <property type="match status" value="1"/>
</dbReference>